<dbReference type="InterPro" id="IPR046947">
    <property type="entry name" value="LytR-like"/>
</dbReference>
<evidence type="ECO:0000259" key="2">
    <source>
        <dbReference type="PROSITE" id="PS50110"/>
    </source>
</evidence>
<dbReference type="Gene3D" id="2.40.50.1020">
    <property type="entry name" value="LytTr DNA-binding domain"/>
    <property type="match status" value="1"/>
</dbReference>
<dbReference type="PANTHER" id="PTHR37299:SF1">
    <property type="entry name" value="STAGE 0 SPORULATION PROTEIN A HOMOLOG"/>
    <property type="match status" value="1"/>
</dbReference>
<dbReference type="SMART" id="SM00850">
    <property type="entry name" value="LytTR"/>
    <property type="match status" value="1"/>
</dbReference>
<dbReference type="InterPro" id="IPR001789">
    <property type="entry name" value="Sig_transdc_resp-reg_receiver"/>
</dbReference>
<dbReference type="PROSITE" id="PS50110">
    <property type="entry name" value="RESPONSE_REGULATORY"/>
    <property type="match status" value="1"/>
</dbReference>
<evidence type="ECO:0000259" key="3">
    <source>
        <dbReference type="PROSITE" id="PS50930"/>
    </source>
</evidence>
<dbReference type="SUPFAM" id="SSF52172">
    <property type="entry name" value="CheY-like"/>
    <property type="match status" value="1"/>
</dbReference>
<dbReference type="InterPro" id="IPR011006">
    <property type="entry name" value="CheY-like_superfamily"/>
</dbReference>
<organism evidence="4 5">
    <name type="scientific">Alistipes inops</name>
    <dbReference type="NCBI Taxonomy" id="1501391"/>
    <lineage>
        <taxon>Bacteria</taxon>
        <taxon>Pseudomonadati</taxon>
        <taxon>Bacteroidota</taxon>
        <taxon>Bacteroidia</taxon>
        <taxon>Bacteroidales</taxon>
        <taxon>Rikenellaceae</taxon>
        <taxon>Alistipes</taxon>
    </lineage>
</organism>
<proteinExistence type="predicted"/>
<dbReference type="Pfam" id="PF04397">
    <property type="entry name" value="LytTR"/>
    <property type="match status" value="1"/>
</dbReference>
<feature type="modified residue" description="4-aspartylphosphate" evidence="1">
    <location>
        <position position="53"/>
    </location>
</feature>
<dbReference type="SMART" id="SM00448">
    <property type="entry name" value="REC"/>
    <property type="match status" value="1"/>
</dbReference>
<dbReference type="PROSITE" id="PS50930">
    <property type="entry name" value="HTH_LYTTR"/>
    <property type="match status" value="1"/>
</dbReference>
<gene>
    <name evidence="4" type="ORF">LG35_09140</name>
</gene>
<evidence type="ECO:0000256" key="1">
    <source>
        <dbReference type="PROSITE-ProRule" id="PRU00169"/>
    </source>
</evidence>
<dbReference type="InterPro" id="IPR007492">
    <property type="entry name" value="LytTR_DNA-bd_dom"/>
</dbReference>
<name>A0ABR4YH61_9BACT</name>
<dbReference type="Proteomes" id="UP000030889">
    <property type="component" value="Unassembled WGS sequence"/>
</dbReference>
<dbReference type="PANTHER" id="PTHR37299">
    <property type="entry name" value="TRANSCRIPTIONAL REGULATOR-RELATED"/>
    <property type="match status" value="1"/>
</dbReference>
<dbReference type="Gene3D" id="3.40.50.2300">
    <property type="match status" value="1"/>
</dbReference>
<keyword evidence="1" id="KW-0597">Phosphoprotein</keyword>
<keyword evidence="5" id="KW-1185">Reference proteome</keyword>
<evidence type="ECO:0000313" key="4">
    <source>
        <dbReference type="EMBL" id="KHE41121.1"/>
    </source>
</evidence>
<accession>A0ABR4YH61</accession>
<dbReference type="Pfam" id="PF00072">
    <property type="entry name" value="Response_reg"/>
    <property type="match status" value="1"/>
</dbReference>
<feature type="domain" description="HTH LytTR-type" evidence="3">
    <location>
        <begin position="133"/>
        <end position="207"/>
    </location>
</feature>
<dbReference type="EMBL" id="JRGF01000014">
    <property type="protein sequence ID" value="KHE41121.1"/>
    <property type="molecule type" value="Genomic_DNA"/>
</dbReference>
<sequence length="237" mass="26588">MRCIAIDDEPLALRQICSYIERTPFLRLAASCRSAVEAAAAMSDAGADLLFVDINMPGLSGLDFVRALPSRPLVIFTTAYSEYALEGFRVDATDYLLKPIGYADFLRSAERAYARFGLLKASSGRRGDDGRSLFVRSEYRTLRIDIADIVYVESMSEYVRIFPVSGRPVTTLGSLKSYEGRLPADTFMRVHRSYIVNLDRIVAVERKHIVLTGDKCIPVGDVYEDNFRRYLAERSLG</sequence>
<feature type="domain" description="Response regulatory" evidence="2">
    <location>
        <begin position="2"/>
        <end position="113"/>
    </location>
</feature>
<comment type="caution">
    <text evidence="4">The sequence shown here is derived from an EMBL/GenBank/DDBJ whole genome shotgun (WGS) entry which is preliminary data.</text>
</comment>
<protein>
    <submittedName>
        <fullName evidence="4">Transcriptional regulator</fullName>
    </submittedName>
</protein>
<evidence type="ECO:0000313" key="5">
    <source>
        <dbReference type="Proteomes" id="UP000030889"/>
    </source>
</evidence>
<reference evidence="4 5" key="1">
    <citation type="submission" date="2014-09" db="EMBL/GenBank/DDBJ databases">
        <title>Alistipes sp. 627, sp. nov., a novel member of the family Rikenellaceae isolated from human faeces.</title>
        <authorList>
            <person name="Shkoporov A.N."/>
            <person name="Chaplin A.V."/>
            <person name="Motuzova O.V."/>
            <person name="Kafarskaia L.I."/>
            <person name="Khokhlova E.V."/>
            <person name="Efimov B.A."/>
        </authorList>
    </citation>
    <scope>NUCLEOTIDE SEQUENCE [LARGE SCALE GENOMIC DNA]</scope>
    <source>
        <strain evidence="4 5">627</strain>
    </source>
</reference>